<protein>
    <submittedName>
        <fullName evidence="4">Uncharacterized protein LOC113864927 isoform X1</fullName>
    </submittedName>
</protein>
<gene>
    <name evidence="4" type="primary">LOC113864927</name>
</gene>
<feature type="region of interest" description="Disordered" evidence="1">
    <location>
        <begin position="505"/>
        <end position="527"/>
    </location>
</feature>
<dbReference type="Gene3D" id="3.40.30.10">
    <property type="entry name" value="Glutaredoxin"/>
    <property type="match status" value="2"/>
</dbReference>
<dbReference type="Gene3D" id="3.40.1740.10">
    <property type="entry name" value="VC0467-like"/>
    <property type="match status" value="1"/>
</dbReference>
<sequence length="1083" mass="122552">MKLFSWTVFAVAIASLSLIPHPCSSFQWQILTKHNFSSQIRLHPHVLLLVTVPWSGESRSLMKDLSLVVADKPQEFGSLKLMLMHRNSEKMLADSVGATTDEITVIYFHYSVSYKYRGRFRAQNILSSLYSYISLAPEEVPLKALNTPLDFRLFLDSTDKALVLIDFCGWTPKLLAKSTRNNATQNGFTVLGDDHLGTSFSGGDERMQVSRGKTNKKVAEDTCKVELGIDKGFCKAPWLGEFTSVNYGPLEGSACSFDEFERFHSFYLKFMTAVREFFLPPERHRFGLVSDRSMLSSLGVGDSGPWFAVHYLAGCASCSNILKKEDDLNYVLQMNSYFVIELESSGHDQEPILPAKKPSVLLFVDRSSDSSETRRKSEETLKSFRVLAQHCLRVNQTGENNNDNNEKISIQEYRGFKSTYEHPRLKLSVTSQKIKLKEKISSIVIVNEGKQVRLDNVASDLQGSSLNEILGYLLQQKKDRKLSSLAKDLGFELLSDDIDIGLTDTQQSHSEVQSNQVSTETSQEGHRDTVMQDGDLHRSAGDHEQNPKLTVLSSQHDEVKRPSIVTSEEIKSVQSEESIADHERTAKVLRPETDDSLGGNTYSGEQAHFLGFSGSFFYSDGNYQLLKRLTGGCKIPSLVIVDPSQQQHYVYPEERSFNFSSLYGFLSEFLNGTLLPYQQSEHVLRGQREATHPPYVNLDFHEVDSVPRITAYTFSELVIGFNLSNKENTSNAWNKDVLVLFSNSWCAFCQRMEMIVREVYQAIKGYVDMLKKESLNVRNISDHENLDYVTMKLPVIYLLDCTLNDCDLILKSVDQRELYPALVLFPAETKKPLFYEGDMSVIDVIEFVAEHGSNFHHLVRDKVAGLWRSERVVKNQNLYDNLQTEIHEESLHTLNKYHGSPGQDRMLDQVVRPNLMMSPLHETLPHVVIGSVLIATEQLLGVQPFDGSKILIVAADQTTGFQGLIINKHTEWSFLPKLEEGLEKLKEAPLSLGGPVVKTGMPLLSLTRAVSENNLPDILPGIYFLDHVKTLRKIEELKSANQPIGDYWFFLGYSSWGWNQLYDEMAEGAWNLSEDALRHLNWP</sequence>
<dbReference type="InterPro" id="IPR036249">
    <property type="entry name" value="Thioredoxin-like_sf"/>
</dbReference>
<evidence type="ECO:0000313" key="3">
    <source>
        <dbReference type="Proteomes" id="UP000694853"/>
    </source>
</evidence>
<feature type="chain" id="PRO_5034811855" evidence="2">
    <location>
        <begin position="26"/>
        <end position="1083"/>
    </location>
</feature>
<reference evidence="3" key="1">
    <citation type="journal article" date="2019" name="Toxins">
        <title>Detection of Abrin-Like and Prepropulchellin-Like Toxin Genes and Transcripts Using Whole Genome Sequencing and Full-Length Transcript Sequencing of Abrus precatorius.</title>
        <authorList>
            <person name="Hovde B.T."/>
            <person name="Daligault H.E."/>
            <person name="Hanschen E.R."/>
            <person name="Kunde Y.A."/>
            <person name="Johnson M.B."/>
            <person name="Starkenburg S.R."/>
            <person name="Johnson S.L."/>
        </authorList>
    </citation>
    <scope>NUCLEOTIDE SEQUENCE [LARGE SCALE GENOMIC DNA]</scope>
</reference>
<dbReference type="SUPFAM" id="SSF52833">
    <property type="entry name" value="Thioredoxin-like"/>
    <property type="match status" value="1"/>
</dbReference>
<feature type="signal peptide" evidence="2">
    <location>
        <begin position="1"/>
        <end position="25"/>
    </location>
</feature>
<proteinExistence type="predicted"/>
<dbReference type="PANTHER" id="PTHR31984">
    <property type="entry name" value="TRANSPORTER, PUTATIVE (DUF179)-RELATED"/>
    <property type="match status" value="1"/>
</dbReference>
<dbReference type="InterPro" id="IPR003774">
    <property type="entry name" value="AlgH-like"/>
</dbReference>
<dbReference type="AlphaFoldDB" id="A0A8B8LFR4"/>
<reference evidence="4" key="2">
    <citation type="submission" date="2025-08" db="UniProtKB">
        <authorList>
            <consortium name="RefSeq"/>
        </authorList>
    </citation>
    <scope>IDENTIFICATION</scope>
    <source>
        <tissue evidence="4">Young leaves</tissue>
    </source>
</reference>
<feature type="compositionally biased region" description="Polar residues" evidence="1">
    <location>
        <begin position="505"/>
        <end position="522"/>
    </location>
</feature>
<dbReference type="SUPFAM" id="SSF143456">
    <property type="entry name" value="VC0467-like"/>
    <property type="match status" value="1"/>
</dbReference>
<dbReference type="Pfam" id="PF02622">
    <property type="entry name" value="DUF179"/>
    <property type="match status" value="1"/>
</dbReference>
<evidence type="ECO:0000313" key="4">
    <source>
        <dbReference type="RefSeq" id="XP_027354972.1"/>
    </source>
</evidence>
<dbReference type="KEGG" id="aprc:113864927"/>
<dbReference type="PANTHER" id="PTHR31984:SF12">
    <property type="entry name" value="THIOREDOXIN DOMAIN-CONTAINING PROTEIN"/>
    <property type="match status" value="1"/>
</dbReference>
<keyword evidence="3" id="KW-1185">Reference proteome</keyword>
<dbReference type="RefSeq" id="XP_027354972.1">
    <property type="nucleotide sequence ID" value="XM_027499171.1"/>
</dbReference>
<dbReference type="OrthoDB" id="1910803at2759"/>
<name>A0A8B8LFR4_ABRPR</name>
<organism evidence="3 4">
    <name type="scientific">Abrus precatorius</name>
    <name type="common">Indian licorice</name>
    <name type="synonym">Glycine abrus</name>
    <dbReference type="NCBI Taxonomy" id="3816"/>
    <lineage>
        <taxon>Eukaryota</taxon>
        <taxon>Viridiplantae</taxon>
        <taxon>Streptophyta</taxon>
        <taxon>Embryophyta</taxon>
        <taxon>Tracheophyta</taxon>
        <taxon>Spermatophyta</taxon>
        <taxon>Magnoliopsida</taxon>
        <taxon>eudicotyledons</taxon>
        <taxon>Gunneridae</taxon>
        <taxon>Pentapetalae</taxon>
        <taxon>rosids</taxon>
        <taxon>fabids</taxon>
        <taxon>Fabales</taxon>
        <taxon>Fabaceae</taxon>
        <taxon>Papilionoideae</taxon>
        <taxon>50 kb inversion clade</taxon>
        <taxon>NPAAA clade</taxon>
        <taxon>indigoferoid/millettioid clade</taxon>
        <taxon>Abreae</taxon>
        <taxon>Abrus</taxon>
    </lineage>
</organism>
<accession>A0A8B8LFR4</accession>
<keyword evidence="2" id="KW-0732">Signal</keyword>
<dbReference type="GeneID" id="113864927"/>
<evidence type="ECO:0000256" key="2">
    <source>
        <dbReference type="SAM" id="SignalP"/>
    </source>
</evidence>
<dbReference type="Proteomes" id="UP000694853">
    <property type="component" value="Unplaced"/>
</dbReference>
<evidence type="ECO:0000256" key="1">
    <source>
        <dbReference type="SAM" id="MobiDB-lite"/>
    </source>
</evidence>